<keyword evidence="1" id="KW-1133">Transmembrane helix</keyword>
<accession>A0A382VNE7</accession>
<gene>
    <name evidence="2" type="ORF">METZ01_LOCUS400379</name>
</gene>
<organism evidence="2">
    <name type="scientific">marine metagenome</name>
    <dbReference type="NCBI Taxonomy" id="408172"/>
    <lineage>
        <taxon>unclassified sequences</taxon>
        <taxon>metagenomes</taxon>
        <taxon>ecological metagenomes</taxon>
    </lineage>
</organism>
<keyword evidence="1" id="KW-0472">Membrane</keyword>
<feature type="transmembrane region" description="Helical" evidence="1">
    <location>
        <begin position="24"/>
        <end position="46"/>
    </location>
</feature>
<feature type="transmembrane region" description="Helical" evidence="1">
    <location>
        <begin position="101"/>
        <end position="118"/>
    </location>
</feature>
<keyword evidence="1" id="KW-0812">Transmembrane</keyword>
<name>A0A382VNE7_9ZZZZ</name>
<evidence type="ECO:0000256" key="1">
    <source>
        <dbReference type="SAM" id="Phobius"/>
    </source>
</evidence>
<sequence>MYLFWSGLNAVVVFIDMKKLTYNLLLIPISLVAFIGTVYVIFWLTLPDMFDVEIMDLNSNYNYKSLVQNICNEDFPDKPFDECQRNVIFNLNTIALGASDLFGLSFIFGVPVFFIYVFPIRKRVRKKW</sequence>
<proteinExistence type="predicted"/>
<protein>
    <submittedName>
        <fullName evidence="2">Uncharacterized protein</fullName>
    </submittedName>
</protein>
<reference evidence="2" key="1">
    <citation type="submission" date="2018-05" db="EMBL/GenBank/DDBJ databases">
        <authorList>
            <person name="Lanie J.A."/>
            <person name="Ng W.-L."/>
            <person name="Kazmierczak K.M."/>
            <person name="Andrzejewski T.M."/>
            <person name="Davidsen T.M."/>
            <person name="Wayne K.J."/>
            <person name="Tettelin H."/>
            <person name="Glass J.I."/>
            <person name="Rusch D."/>
            <person name="Podicherti R."/>
            <person name="Tsui H.-C.T."/>
            <person name="Winkler M.E."/>
        </authorList>
    </citation>
    <scope>NUCLEOTIDE SEQUENCE</scope>
</reference>
<evidence type="ECO:0000313" key="2">
    <source>
        <dbReference type="EMBL" id="SVD47525.1"/>
    </source>
</evidence>
<dbReference type="EMBL" id="UINC01153038">
    <property type="protein sequence ID" value="SVD47525.1"/>
    <property type="molecule type" value="Genomic_DNA"/>
</dbReference>
<dbReference type="AlphaFoldDB" id="A0A382VNE7"/>